<dbReference type="RefSeq" id="WP_089284547.1">
    <property type="nucleotide sequence ID" value="NZ_FZOJ01000027.1"/>
</dbReference>
<feature type="chain" id="PRO_5038464137" evidence="4">
    <location>
        <begin position="20"/>
        <end position="335"/>
    </location>
</feature>
<dbReference type="CDD" id="cd13603">
    <property type="entry name" value="PBP2_TRAP_Siap_TeaA_like"/>
    <property type="match status" value="1"/>
</dbReference>
<proteinExistence type="inferred from homology"/>
<evidence type="ECO:0000256" key="2">
    <source>
        <dbReference type="ARBA" id="ARBA00022448"/>
    </source>
</evidence>
<organism evidence="5 6">
    <name type="scientific">Anaerovirgula multivorans</name>
    <dbReference type="NCBI Taxonomy" id="312168"/>
    <lineage>
        <taxon>Bacteria</taxon>
        <taxon>Bacillati</taxon>
        <taxon>Bacillota</taxon>
        <taxon>Clostridia</taxon>
        <taxon>Peptostreptococcales</taxon>
        <taxon>Natronincolaceae</taxon>
        <taxon>Anaerovirgula</taxon>
    </lineage>
</organism>
<protein>
    <submittedName>
        <fullName evidence="5">Tripartite ATP-independent transporter solute receptor, DctP family</fullName>
    </submittedName>
</protein>
<keyword evidence="6" id="KW-1185">Reference proteome</keyword>
<dbReference type="Pfam" id="PF03480">
    <property type="entry name" value="DctP"/>
    <property type="match status" value="1"/>
</dbReference>
<keyword evidence="3 4" id="KW-0732">Signal</keyword>
<dbReference type="OrthoDB" id="9815946at2"/>
<evidence type="ECO:0000256" key="3">
    <source>
        <dbReference type="ARBA" id="ARBA00022729"/>
    </source>
</evidence>
<evidence type="ECO:0000313" key="5">
    <source>
        <dbReference type="EMBL" id="SNS91010.1"/>
    </source>
</evidence>
<evidence type="ECO:0000256" key="1">
    <source>
        <dbReference type="ARBA" id="ARBA00009023"/>
    </source>
</evidence>
<keyword evidence="2" id="KW-0813">Transport</keyword>
<dbReference type="PANTHER" id="PTHR33376">
    <property type="match status" value="1"/>
</dbReference>
<dbReference type="EMBL" id="FZOJ01000027">
    <property type="protein sequence ID" value="SNS91010.1"/>
    <property type="molecule type" value="Genomic_DNA"/>
</dbReference>
<dbReference type="GO" id="GO:0055085">
    <property type="term" value="P:transmembrane transport"/>
    <property type="evidence" value="ECO:0007669"/>
    <property type="project" value="InterPro"/>
</dbReference>
<reference evidence="5 6" key="1">
    <citation type="submission" date="2017-06" db="EMBL/GenBank/DDBJ databases">
        <authorList>
            <person name="Kim H.J."/>
            <person name="Triplett B.A."/>
        </authorList>
    </citation>
    <scope>NUCLEOTIDE SEQUENCE [LARGE SCALE GENOMIC DNA]</scope>
    <source>
        <strain evidence="5 6">SCA</strain>
    </source>
</reference>
<dbReference type="NCBIfam" id="NF037995">
    <property type="entry name" value="TRAP_S1"/>
    <property type="match status" value="1"/>
</dbReference>
<sequence length="335" mass="37452">MKKALLVFLMITLVIGSLAGCGKQPTTQDKQEGDELNSYTFKLGFNTTEDSVRGEMSKEFKRVLEEESNGRLKVEIFPTELLGSEQEQIEGILVGSQDFSLPGGGAMSNVDPVFGAASLPFLTTGYDDAHAKMDGEIGDYWKQTALKHGYKILGFGDLGFAQVTNSKRAINSIEDMRGLKMRSPNEPVLIGTMQNLGASVATIPFTEVYLSLQQGVVDGQFNPMDAIYQTKFHEVQDYMAQLNIFYYNINFLTSEKLWNQLDDEAKEIVQKAADAAIEVSREYYVNGDVEYLKKLQDSFKEVTEPDTTEFRKAVQPVYDEFAKKIPADFAELLNK</sequence>
<dbReference type="Proteomes" id="UP000198304">
    <property type="component" value="Unassembled WGS sequence"/>
</dbReference>
<dbReference type="AlphaFoldDB" id="A0A239IBL1"/>
<dbReference type="GO" id="GO:0030288">
    <property type="term" value="C:outer membrane-bounded periplasmic space"/>
    <property type="evidence" value="ECO:0007669"/>
    <property type="project" value="InterPro"/>
</dbReference>
<dbReference type="InterPro" id="IPR038404">
    <property type="entry name" value="TRAP_DctP_sf"/>
</dbReference>
<name>A0A239IBL1_9FIRM</name>
<accession>A0A239IBL1</accession>
<feature type="signal peptide" evidence="4">
    <location>
        <begin position="1"/>
        <end position="19"/>
    </location>
</feature>
<dbReference type="PANTHER" id="PTHR33376:SF7">
    <property type="entry name" value="C4-DICARBOXYLATE-BINDING PROTEIN DCTB"/>
    <property type="match status" value="1"/>
</dbReference>
<evidence type="ECO:0000256" key="4">
    <source>
        <dbReference type="SAM" id="SignalP"/>
    </source>
</evidence>
<dbReference type="InterPro" id="IPR004682">
    <property type="entry name" value="TRAP_DctP"/>
</dbReference>
<evidence type="ECO:0000313" key="6">
    <source>
        <dbReference type="Proteomes" id="UP000198304"/>
    </source>
</evidence>
<dbReference type="NCBIfam" id="TIGR00787">
    <property type="entry name" value="dctP"/>
    <property type="match status" value="1"/>
</dbReference>
<comment type="similarity">
    <text evidence="1">Belongs to the bacterial solute-binding protein 7 family.</text>
</comment>
<dbReference type="InterPro" id="IPR018389">
    <property type="entry name" value="DctP_fam"/>
</dbReference>
<dbReference type="Gene3D" id="3.40.190.170">
    <property type="entry name" value="Bacterial extracellular solute-binding protein, family 7"/>
    <property type="match status" value="1"/>
</dbReference>
<dbReference type="PIRSF" id="PIRSF006470">
    <property type="entry name" value="DctB"/>
    <property type="match status" value="1"/>
</dbReference>
<gene>
    <name evidence="5" type="ORF">SAMN05446037_102711</name>
</gene>
<keyword evidence="5" id="KW-0675">Receptor</keyword>
<dbReference type="PROSITE" id="PS51257">
    <property type="entry name" value="PROKAR_LIPOPROTEIN"/>
    <property type="match status" value="1"/>
</dbReference>